<dbReference type="SMART" id="SM00456">
    <property type="entry name" value="WW"/>
    <property type="match status" value="1"/>
</dbReference>
<dbReference type="CDD" id="cd00201">
    <property type="entry name" value="WW"/>
    <property type="match status" value="1"/>
</dbReference>
<name>A0A0R3WV01_HYDTA</name>
<evidence type="ECO:0000313" key="4">
    <source>
        <dbReference type="WBParaSite" id="TTAC_0000459101-mRNA-1"/>
    </source>
</evidence>
<proteinExistence type="predicted"/>
<dbReference type="PROSITE" id="PS01159">
    <property type="entry name" value="WW_DOMAIN_1"/>
    <property type="match status" value="1"/>
</dbReference>
<organism evidence="4">
    <name type="scientific">Hydatigena taeniaeformis</name>
    <name type="common">Feline tapeworm</name>
    <name type="synonym">Taenia taeniaeformis</name>
    <dbReference type="NCBI Taxonomy" id="6205"/>
    <lineage>
        <taxon>Eukaryota</taxon>
        <taxon>Metazoa</taxon>
        <taxon>Spiralia</taxon>
        <taxon>Lophotrochozoa</taxon>
        <taxon>Platyhelminthes</taxon>
        <taxon>Cestoda</taxon>
        <taxon>Eucestoda</taxon>
        <taxon>Cyclophyllidea</taxon>
        <taxon>Taeniidae</taxon>
        <taxon>Hydatigera</taxon>
    </lineage>
</organism>
<dbReference type="PROSITE" id="PS50020">
    <property type="entry name" value="WW_DOMAIN_2"/>
    <property type="match status" value="1"/>
</dbReference>
<dbReference type="InterPro" id="IPR001202">
    <property type="entry name" value="WW_dom"/>
</dbReference>
<accession>A0A0R3WV01</accession>
<dbReference type="PANTHER" id="PTHR46697:SF1">
    <property type="entry name" value="FORMIN-BINDING PROTEIN 4"/>
    <property type="match status" value="1"/>
</dbReference>
<sequence length="306" mass="34898">MLPRPLSPPLKAVDALIIAPRTNWIVQVDSKSNLPFYHNFVTKETTWDLPDEYQSYLDAYKTYLQHKNDQSVVKEEEKKESPVLILPEGNARKRRRIKRAFMRANAGGANLSDAPVEFLSEYIAYSDSSSEDESLDSKRSSQTPTINEPMEVINETPESSKVFIGPQLPSSSPECEVMSSSPDELGKMLLNKFAIVCTDSDKLSRLQVVRIQFTTRFEDWKAGHLSDARYKEKLEEVSNFLREYEQGMQLKTSRQCSSTMTSPPIYRSESAIHDQVKEVLITFITAPMLIFPFCSEKHENHTTRCG</sequence>
<dbReference type="STRING" id="6205.A0A0R3WV01"/>
<dbReference type="Pfam" id="PF00397">
    <property type="entry name" value="WW"/>
    <property type="match status" value="1"/>
</dbReference>
<dbReference type="SUPFAM" id="SSF51045">
    <property type="entry name" value="WW domain"/>
    <property type="match status" value="1"/>
</dbReference>
<reference evidence="2 3" key="2">
    <citation type="submission" date="2018-11" db="EMBL/GenBank/DDBJ databases">
        <authorList>
            <consortium name="Pathogen Informatics"/>
        </authorList>
    </citation>
    <scope>NUCLEOTIDE SEQUENCE [LARGE SCALE GENOMIC DNA]</scope>
</reference>
<evidence type="ECO:0000259" key="1">
    <source>
        <dbReference type="PROSITE" id="PS50020"/>
    </source>
</evidence>
<dbReference type="Gene3D" id="2.20.70.10">
    <property type="match status" value="1"/>
</dbReference>
<protein>
    <submittedName>
        <fullName evidence="4">WW domain-containing protein</fullName>
    </submittedName>
</protein>
<evidence type="ECO:0000313" key="2">
    <source>
        <dbReference type="EMBL" id="VDM25220.1"/>
    </source>
</evidence>
<reference evidence="4" key="1">
    <citation type="submission" date="2017-02" db="UniProtKB">
        <authorList>
            <consortium name="WormBaseParasite"/>
        </authorList>
    </citation>
    <scope>IDENTIFICATION</scope>
</reference>
<dbReference type="AlphaFoldDB" id="A0A0R3WV01"/>
<gene>
    <name evidence="2" type="ORF">TTAC_LOCUS4576</name>
</gene>
<dbReference type="WBParaSite" id="TTAC_0000459101-mRNA-1">
    <property type="protein sequence ID" value="TTAC_0000459101-mRNA-1"/>
    <property type="gene ID" value="TTAC_0000459101"/>
</dbReference>
<keyword evidence="3" id="KW-1185">Reference proteome</keyword>
<dbReference type="PANTHER" id="PTHR46697">
    <property type="entry name" value="FORMIN-BINDING PROTEIN 4"/>
    <property type="match status" value="1"/>
</dbReference>
<dbReference type="OrthoDB" id="2444812at2759"/>
<dbReference type="InterPro" id="IPR053076">
    <property type="entry name" value="WW_domain_protein"/>
</dbReference>
<evidence type="ECO:0000313" key="3">
    <source>
        <dbReference type="Proteomes" id="UP000274429"/>
    </source>
</evidence>
<dbReference type="Proteomes" id="UP000274429">
    <property type="component" value="Unassembled WGS sequence"/>
</dbReference>
<dbReference type="InterPro" id="IPR036020">
    <property type="entry name" value="WW_dom_sf"/>
</dbReference>
<feature type="domain" description="WW" evidence="1">
    <location>
        <begin position="24"/>
        <end position="52"/>
    </location>
</feature>
<dbReference type="EMBL" id="UYWX01004799">
    <property type="protein sequence ID" value="VDM25220.1"/>
    <property type="molecule type" value="Genomic_DNA"/>
</dbReference>